<accession>A0ABQ9JEP5</accession>
<name>A0ABQ9JEP5_9CUCU</name>
<keyword evidence="1" id="KW-0732">Signal</keyword>
<evidence type="ECO:0000256" key="1">
    <source>
        <dbReference type="SAM" id="SignalP"/>
    </source>
</evidence>
<dbReference type="EMBL" id="JAPWTJ010000640">
    <property type="protein sequence ID" value="KAJ8976690.1"/>
    <property type="molecule type" value="Genomic_DNA"/>
</dbReference>
<protein>
    <recommendedName>
        <fullName evidence="4">Ecdysis triggering hormone</fullName>
    </recommendedName>
</protein>
<gene>
    <name evidence="2" type="ORF">NQ317_018203</name>
</gene>
<sequence>MLCSFILVMVLLGGHFLVEAQGDEEAFFVKASKSVPRIGKRGSKNSAEFEKFFLKASKSVPRIGRRNENSYEAPYYESVENGISETQSKYPRWSEIAERYQHDPQSYSSQEVLARLEGQPTNDPTVYDWDNIRVKRSPIIRYKPSANQDNGQR</sequence>
<evidence type="ECO:0000313" key="3">
    <source>
        <dbReference type="Proteomes" id="UP001162164"/>
    </source>
</evidence>
<organism evidence="2 3">
    <name type="scientific">Molorchus minor</name>
    <dbReference type="NCBI Taxonomy" id="1323400"/>
    <lineage>
        <taxon>Eukaryota</taxon>
        <taxon>Metazoa</taxon>
        <taxon>Ecdysozoa</taxon>
        <taxon>Arthropoda</taxon>
        <taxon>Hexapoda</taxon>
        <taxon>Insecta</taxon>
        <taxon>Pterygota</taxon>
        <taxon>Neoptera</taxon>
        <taxon>Endopterygota</taxon>
        <taxon>Coleoptera</taxon>
        <taxon>Polyphaga</taxon>
        <taxon>Cucujiformia</taxon>
        <taxon>Chrysomeloidea</taxon>
        <taxon>Cerambycidae</taxon>
        <taxon>Lamiinae</taxon>
        <taxon>Monochamini</taxon>
        <taxon>Molorchus</taxon>
    </lineage>
</organism>
<evidence type="ECO:0008006" key="4">
    <source>
        <dbReference type="Google" id="ProtNLM"/>
    </source>
</evidence>
<dbReference type="Proteomes" id="UP001162164">
    <property type="component" value="Unassembled WGS sequence"/>
</dbReference>
<proteinExistence type="predicted"/>
<keyword evidence="3" id="KW-1185">Reference proteome</keyword>
<comment type="caution">
    <text evidence="2">The sequence shown here is derived from an EMBL/GenBank/DDBJ whole genome shotgun (WGS) entry which is preliminary data.</text>
</comment>
<evidence type="ECO:0000313" key="2">
    <source>
        <dbReference type="EMBL" id="KAJ8976690.1"/>
    </source>
</evidence>
<feature type="chain" id="PRO_5045324223" description="Ecdysis triggering hormone" evidence="1">
    <location>
        <begin position="21"/>
        <end position="153"/>
    </location>
</feature>
<reference evidence="2" key="1">
    <citation type="journal article" date="2023" name="Insect Mol. Biol.">
        <title>Genome sequencing provides insights into the evolution of gene families encoding plant cell wall-degrading enzymes in longhorned beetles.</title>
        <authorList>
            <person name="Shin N.R."/>
            <person name="Okamura Y."/>
            <person name="Kirsch R."/>
            <person name="Pauchet Y."/>
        </authorList>
    </citation>
    <scope>NUCLEOTIDE SEQUENCE</scope>
    <source>
        <strain evidence="2">MMC_N1</strain>
    </source>
</reference>
<feature type="signal peptide" evidence="1">
    <location>
        <begin position="1"/>
        <end position="20"/>
    </location>
</feature>